<sequence>MEKQSSTKKKRTAWILSIFSILKWLQPYLPKVIADNMVGIVVTSVLFGLGLYGLFYRKKDGNSTVKQDD</sequence>
<dbReference type="AlphaFoldDB" id="A0A1I5PVY9"/>
<keyword evidence="1" id="KW-0812">Transmembrane</keyword>
<dbReference type="STRING" id="306540.SAMN05421839_1175"/>
<dbReference type="EMBL" id="FOXC01000017">
    <property type="protein sequence ID" value="SFP38134.1"/>
    <property type="molecule type" value="Genomic_DNA"/>
</dbReference>
<protein>
    <submittedName>
        <fullName evidence="3">Uncharacterized protein</fullName>
    </submittedName>
</protein>
<keyword evidence="1" id="KW-1133">Transmembrane helix</keyword>
<evidence type="ECO:0000313" key="4">
    <source>
        <dbReference type="Proteomes" id="UP000242243"/>
    </source>
</evidence>
<name>A0A1I5PVY9_9BACI</name>
<evidence type="ECO:0000256" key="1">
    <source>
        <dbReference type="SAM" id="Phobius"/>
    </source>
</evidence>
<dbReference type="Proteomes" id="UP000321547">
    <property type="component" value="Unassembled WGS sequence"/>
</dbReference>
<keyword evidence="1" id="KW-0472">Membrane</keyword>
<gene>
    <name evidence="2" type="ORF">HHA03_17540</name>
    <name evidence="3" type="ORF">SAMN05421839_1175</name>
</gene>
<keyword evidence="5" id="KW-1185">Reference proteome</keyword>
<reference evidence="3 4" key="1">
    <citation type="submission" date="2016-10" db="EMBL/GenBank/DDBJ databases">
        <authorList>
            <person name="de Groot N.N."/>
        </authorList>
    </citation>
    <scope>NUCLEOTIDE SEQUENCE [LARGE SCALE GENOMIC DNA]</scope>
    <source>
        <strain evidence="3 4">DSM 17073</strain>
    </source>
</reference>
<evidence type="ECO:0000313" key="5">
    <source>
        <dbReference type="Proteomes" id="UP000321547"/>
    </source>
</evidence>
<dbReference type="RefSeq" id="WP_089831926.1">
    <property type="nucleotide sequence ID" value="NZ_BJWI01000028.1"/>
</dbReference>
<proteinExistence type="predicted"/>
<reference evidence="2 5" key="2">
    <citation type="submission" date="2019-07" db="EMBL/GenBank/DDBJ databases">
        <title>Whole genome shotgun sequence of Halolactibacillus halophilus NBRC 100868.</title>
        <authorList>
            <person name="Hosoyama A."/>
            <person name="Uohara A."/>
            <person name="Ohji S."/>
            <person name="Ichikawa N."/>
        </authorList>
    </citation>
    <scope>NUCLEOTIDE SEQUENCE [LARGE SCALE GENOMIC DNA]</scope>
    <source>
        <strain evidence="2 5">NBRC 100868</strain>
    </source>
</reference>
<dbReference type="Proteomes" id="UP000242243">
    <property type="component" value="Unassembled WGS sequence"/>
</dbReference>
<accession>A0A1I5PVY9</accession>
<organism evidence="3 4">
    <name type="scientific">Halolactibacillus halophilus</name>
    <dbReference type="NCBI Taxonomy" id="306540"/>
    <lineage>
        <taxon>Bacteria</taxon>
        <taxon>Bacillati</taxon>
        <taxon>Bacillota</taxon>
        <taxon>Bacilli</taxon>
        <taxon>Bacillales</taxon>
        <taxon>Bacillaceae</taxon>
        <taxon>Halolactibacillus</taxon>
    </lineage>
</organism>
<feature type="transmembrane region" description="Helical" evidence="1">
    <location>
        <begin position="36"/>
        <end position="56"/>
    </location>
</feature>
<dbReference type="EMBL" id="BJWI01000028">
    <property type="protein sequence ID" value="GEM02222.1"/>
    <property type="molecule type" value="Genomic_DNA"/>
</dbReference>
<evidence type="ECO:0000313" key="2">
    <source>
        <dbReference type="EMBL" id="GEM02222.1"/>
    </source>
</evidence>
<evidence type="ECO:0000313" key="3">
    <source>
        <dbReference type="EMBL" id="SFP38134.1"/>
    </source>
</evidence>
<feature type="transmembrane region" description="Helical" evidence="1">
    <location>
        <begin position="12"/>
        <end position="30"/>
    </location>
</feature>